<keyword evidence="1" id="KW-1133">Transmembrane helix</keyword>
<evidence type="ECO:0000256" key="1">
    <source>
        <dbReference type="SAM" id="Phobius"/>
    </source>
</evidence>
<keyword evidence="1" id="KW-0472">Membrane</keyword>
<gene>
    <name evidence="3" type="ORF">SAMN05444342_2078</name>
    <name evidence="2" type="ORF">ZOD2009_02045</name>
</gene>
<feature type="transmembrane region" description="Helical" evidence="1">
    <location>
        <begin position="56"/>
        <end position="74"/>
    </location>
</feature>
<organism evidence="2 4">
    <name type="scientific">Haladaptatus paucihalophilus DX253</name>
    <dbReference type="NCBI Taxonomy" id="797209"/>
    <lineage>
        <taxon>Archaea</taxon>
        <taxon>Methanobacteriati</taxon>
        <taxon>Methanobacteriota</taxon>
        <taxon>Stenosarchaea group</taxon>
        <taxon>Halobacteria</taxon>
        <taxon>Halobacteriales</taxon>
        <taxon>Haladaptataceae</taxon>
        <taxon>Haladaptatus</taxon>
    </lineage>
</organism>
<reference evidence="5" key="3">
    <citation type="submission" date="2016-11" db="EMBL/GenBank/DDBJ databases">
        <authorList>
            <person name="Varghese N."/>
            <person name="Submissions S."/>
        </authorList>
    </citation>
    <scope>NUCLEOTIDE SEQUENCE [LARGE SCALE GENOMIC DNA]</scope>
    <source>
        <strain evidence="5">DX253</strain>
    </source>
</reference>
<protein>
    <submittedName>
        <fullName evidence="3">Putative zincin peptidase</fullName>
    </submittedName>
</protein>
<accession>E7QN91</accession>
<dbReference type="EMBL" id="FRAN01000002">
    <property type="protein sequence ID" value="SHK67822.1"/>
    <property type="molecule type" value="Genomic_DNA"/>
</dbReference>
<dbReference type="Proteomes" id="UP000003751">
    <property type="component" value="Unassembled WGS sequence"/>
</dbReference>
<sequence>MTAPSPPAGYRPPERFRYSSAFLALASLVAFVVSVVGFGALLWFLQGTPEGGSVSFGFAGVVAVFLVCLATLVVHEAIHGLVFRWLGYRVSFGFAPHVPALYTAAFGQFVTRRDNLLTGVAPLVVITAVAVPLLAAPLPVASVAYLVLLVNTSGAVGDVYMSWRLWRLPPETLFYDVDIEHSYAFEPANDTAIGAE</sequence>
<evidence type="ECO:0000313" key="3">
    <source>
        <dbReference type="EMBL" id="SHK67822.1"/>
    </source>
</evidence>
<feature type="transmembrane region" description="Helical" evidence="1">
    <location>
        <begin position="86"/>
        <end position="110"/>
    </location>
</feature>
<feature type="transmembrane region" description="Helical" evidence="1">
    <location>
        <begin position="21"/>
        <end position="44"/>
    </location>
</feature>
<reference evidence="2 4" key="1">
    <citation type="journal article" date="2014" name="ISME J.">
        <title>Trehalose/2-sulfotrehalose biosynthesis and glycine-betaine uptake are widely spread mechanisms for osmoadaptation in the Halobacteriales.</title>
        <authorList>
            <person name="Youssef N.H."/>
            <person name="Savage-Ashlock K.N."/>
            <person name="McCully A.L."/>
            <person name="Luedtke B."/>
            <person name="Shaw E.I."/>
            <person name="Hoff W.D."/>
            <person name="Elshahed M.S."/>
        </authorList>
    </citation>
    <scope>NUCLEOTIDE SEQUENCE [LARGE SCALE GENOMIC DNA]</scope>
    <source>
        <strain evidence="2 4">DX253</strain>
    </source>
</reference>
<dbReference type="Pfam" id="PF11667">
    <property type="entry name" value="DUF3267"/>
    <property type="match status" value="1"/>
</dbReference>
<evidence type="ECO:0000313" key="5">
    <source>
        <dbReference type="Proteomes" id="UP000184203"/>
    </source>
</evidence>
<dbReference type="EMBL" id="AEMG01000002">
    <property type="protein sequence ID" value="EFW93886.1"/>
    <property type="molecule type" value="Genomic_DNA"/>
</dbReference>
<reference evidence="3" key="2">
    <citation type="submission" date="2016-11" db="EMBL/GenBank/DDBJ databases">
        <authorList>
            <person name="Jaros S."/>
            <person name="Januszkiewicz K."/>
            <person name="Wedrychowicz H."/>
        </authorList>
    </citation>
    <scope>NUCLEOTIDE SEQUENCE [LARGE SCALE GENOMIC DNA]</scope>
    <source>
        <strain evidence="3">DX253</strain>
    </source>
</reference>
<dbReference type="OrthoDB" id="222560at2157"/>
<keyword evidence="5" id="KW-1185">Reference proteome</keyword>
<evidence type="ECO:0000313" key="4">
    <source>
        <dbReference type="Proteomes" id="UP000003751"/>
    </source>
</evidence>
<proteinExistence type="predicted"/>
<dbReference type="PATRIC" id="fig|797209.4.peg.398"/>
<name>E7QN91_HALPU</name>
<dbReference type="eggNOG" id="arCOG05799">
    <property type="taxonomic scope" value="Archaea"/>
</dbReference>
<dbReference type="AlphaFoldDB" id="E7QN91"/>
<keyword evidence="1" id="KW-0812">Transmembrane</keyword>
<dbReference type="RefSeq" id="WP_007976529.1">
    <property type="nucleotide sequence ID" value="NZ_AEMG01000002.1"/>
</dbReference>
<dbReference type="STRING" id="797209.GCA_000376445_01805"/>
<evidence type="ECO:0000313" key="2">
    <source>
        <dbReference type="EMBL" id="EFW93886.1"/>
    </source>
</evidence>
<feature type="transmembrane region" description="Helical" evidence="1">
    <location>
        <begin position="116"/>
        <end position="136"/>
    </location>
</feature>
<dbReference type="Proteomes" id="UP000184203">
    <property type="component" value="Unassembled WGS sequence"/>
</dbReference>
<dbReference type="InterPro" id="IPR021683">
    <property type="entry name" value="DUF3267"/>
</dbReference>